<proteinExistence type="predicted"/>
<dbReference type="AlphaFoldDB" id="A0A832WGB5"/>
<accession>A0A832WGB5</accession>
<evidence type="ECO:0000313" key="2">
    <source>
        <dbReference type="EMBL" id="HII46240.1"/>
    </source>
</evidence>
<sequence length="413" mass="44475">MYYRGSLLMRNIALAALIIALFVLSPAVGALAAFLLLARRHLAVYINLWTRLLKCDLYTPFITSLGFIITAASPYTGLSKTLLIALAFFSLYLTPLMPRAARAFSIITAGLSVAAPAKPLVVLGAVGLAYFAYKASGCGYVCLKSSALPKGELAYLPELGVTCAFIKGGVDVGRAWLVIGSKYARCIYALCYSVDEATFKRGIGDVTKYLPEPSAEDLRGPIYTVASLEEALKVVKKYFQTVVILSDEVIVARPARLISVAKVKPDIAAEVFAKIYGLTAEQRALAEELLRRRSREELIMWSQRYPWLKPLLELWEGGEEPVGVVKSSAPGKAAVVDSLLYAYTVGAPLLTNNENAFRLAAELGVTALLITNKARGNFIAIGPAAVTLQEGAIEVGAGRFIFYKGGALFGGEI</sequence>
<dbReference type="Proteomes" id="UP000651120">
    <property type="component" value="Unassembled WGS sequence"/>
</dbReference>
<organism evidence="2 3">
    <name type="scientific">Pyrobaculum aerophilum</name>
    <dbReference type="NCBI Taxonomy" id="13773"/>
    <lineage>
        <taxon>Archaea</taxon>
        <taxon>Thermoproteota</taxon>
        <taxon>Thermoprotei</taxon>
        <taxon>Thermoproteales</taxon>
        <taxon>Thermoproteaceae</taxon>
        <taxon>Pyrobaculum</taxon>
    </lineage>
</organism>
<feature type="transmembrane region" description="Helical" evidence="1">
    <location>
        <begin position="12"/>
        <end position="37"/>
    </location>
</feature>
<gene>
    <name evidence="2" type="ORF">HA333_01875</name>
</gene>
<keyword evidence="1" id="KW-0472">Membrane</keyword>
<name>A0A832WGB5_9CREN</name>
<keyword evidence="1" id="KW-0812">Transmembrane</keyword>
<keyword evidence="1" id="KW-1133">Transmembrane helix</keyword>
<comment type="caution">
    <text evidence="2">The sequence shown here is derived from an EMBL/GenBank/DDBJ whole genome shotgun (WGS) entry which is preliminary data.</text>
</comment>
<dbReference type="EMBL" id="DUJP01000008">
    <property type="protein sequence ID" value="HII46240.1"/>
    <property type="molecule type" value="Genomic_DNA"/>
</dbReference>
<evidence type="ECO:0000313" key="3">
    <source>
        <dbReference type="Proteomes" id="UP000651120"/>
    </source>
</evidence>
<protein>
    <submittedName>
        <fullName evidence="2">Uncharacterized protein</fullName>
    </submittedName>
</protein>
<reference evidence="2" key="1">
    <citation type="journal article" date="2020" name="bioRxiv">
        <title>A rank-normalized archaeal taxonomy based on genome phylogeny resolves widespread incomplete and uneven classifications.</title>
        <authorList>
            <person name="Rinke C."/>
            <person name="Chuvochina M."/>
            <person name="Mussig A.J."/>
            <person name="Chaumeil P.-A."/>
            <person name="Waite D.W."/>
            <person name="Whitman W.B."/>
            <person name="Parks D.H."/>
            <person name="Hugenholtz P."/>
        </authorList>
    </citation>
    <scope>NUCLEOTIDE SEQUENCE</scope>
    <source>
        <strain evidence="2">UBA8839</strain>
    </source>
</reference>
<evidence type="ECO:0000256" key="1">
    <source>
        <dbReference type="SAM" id="Phobius"/>
    </source>
</evidence>
<feature type="transmembrane region" description="Helical" evidence="1">
    <location>
        <begin position="57"/>
        <end position="75"/>
    </location>
</feature>